<keyword evidence="2 4" id="KW-0238">DNA-binding</keyword>
<dbReference type="InterPro" id="IPR036271">
    <property type="entry name" value="Tet_transcr_reg_TetR-rel_C_sf"/>
</dbReference>
<dbReference type="Pfam" id="PF17935">
    <property type="entry name" value="TetR_C_27"/>
    <property type="match status" value="1"/>
</dbReference>
<evidence type="ECO:0000259" key="5">
    <source>
        <dbReference type="PROSITE" id="PS50977"/>
    </source>
</evidence>
<feature type="DNA-binding region" description="H-T-H motif" evidence="4">
    <location>
        <begin position="27"/>
        <end position="46"/>
    </location>
</feature>
<dbReference type="InterPro" id="IPR050109">
    <property type="entry name" value="HTH-type_TetR-like_transc_reg"/>
</dbReference>
<dbReference type="OrthoDB" id="9809772at2"/>
<dbReference type="AlphaFoldDB" id="A0A163SGJ8"/>
<dbReference type="Proteomes" id="UP000076567">
    <property type="component" value="Unassembled WGS sequence"/>
</dbReference>
<dbReference type="PANTHER" id="PTHR30055">
    <property type="entry name" value="HTH-TYPE TRANSCRIPTIONAL REGULATOR RUTR"/>
    <property type="match status" value="1"/>
</dbReference>
<proteinExistence type="predicted"/>
<sequence>MAEPLTREQILDTTEQVLRRFGLDKTSVVDVARALGVSHGTLYRHFASKAALKEAVAERWLHEVSTPLGKIAGEEGSAFDKVRSWIERLVHIKQSKAKEDPELFAMYNALAEESVEVITAHIHELIAQLTKIVEEGMKSGEFQKGNAHEQAAAIFYATARFHHPALAKEWASSHIQEEFKQVWSLITSGLVKKS</sequence>
<dbReference type="GO" id="GO:0003700">
    <property type="term" value="F:DNA-binding transcription factor activity"/>
    <property type="evidence" value="ECO:0007669"/>
    <property type="project" value="TreeGrafter"/>
</dbReference>
<name>A0A163SGJ8_9BACL</name>
<dbReference type="Pfam" id="PF00440">
    <property type="entry name" value="TetR_N"/>
    <property type="match status" value="1"/>
</dbReference>
<dbReference type="InterPro" id="IPR041478">
    <property type="entry name" value="TetR_C_27"/>
</dbReference>
<dbReference type="Gene3D" id="1.10.357.10">
    <property type="entry name" value="Tetracycline Repressor, domain 2"/>
    <property type="match status" value="1"/>
</dbReference>
<dbReference type="EMBL" id="LRFC01000001">
    <property type="protein sequence ID" value="KZE69028.1"/>
    <property type="molecule type" value="Genomic_DNA"/>
</dbReference>
<gene>
    <name evidence="6" type="ORF">AWM68_01810</name>
</gene>
<dbReference type="PROSITE" id="PS50977">
    <property type="entry name" value="HTH_TETR_2"/>
    <property type="match status" value="1"/>
</dbReference>
<organism evidence="6 7">
    <name type="scientific">Fictibacillus phosphorivorans</name>
    <dbReference type="NCBI Taxonomy" id="1221500"/>
    <lineage>
        <taxon>Bacteria</taxon>
        <taxon>Bacillati</taxon>
        <taxon>Bacillota</taxon>
        <taxon>Bacilli</taxon>
        <taxon>Bacillales</taxon>
        <taxon>Fictibacillaceae</taxon>
        <taxon>Fictibacillus</taxon>
    </lineage>
</organism>
<keyword evidence="3" id="KW-0804">Transcription</keyword>
<dbReference type="PRINTS" id="PR00455">
    <property type="entry name" value="HTHTETR"/>
</dbReference>
<dbReference type="InterPro" id="IPR001647">
    <property type="entry name" value="HTH_TetR"/>
</dbReference>
<protein>
    <submittedName>
        <fullName evidence="6">TetR family transcriptional regulator</fullName>
    </submittedName>
</protein>
<evidence type="ECO:0000256" key="2">
    <source>
        <dbReference type="ARBA" id="ARBA00023125"/>
    </source>
</evidence>
<dbReference type="PROSITE" id="PS01081">
    <property type="entry name" value="HTH_TETR_1"/>
    <property type="match status" value="1"/>
</dbReference>
<feature type="domain" description="HTH tetR-type" evidence="5">
    <location>
        <begin position="4"/>
        <end position="64"/>
    </location>
</feature>
<dbReference type="PANTHER" id="PTHR30055:SF151">
    <property type="entry name" value="TRANSCRIPTIONAL REGULATORY PROTEIN"/>
    <property type="match status" value="1"/>
</dbReference>
<dbReference type="RefSeq" id="WP_066236375.1">
    <property type="nucleotide sequence ID" value="NZ_LRFC01000001.1"/>
</dbReference>
<reference evidence="7" key="1">
    <citation type="submission" date="2016-01" db="EMBL/GenBank/DDBJ databases">
        <title>Draft genome of Chromobacterium sp. F49.</title>
        <authorList>
            <person name="Hong K.W."/>
        </authorList>
    </citation>
    <scope>NUCLEOTIDE SEQUENCE [LARGE SCALE GENOMIC DNA]</scope>
    <source>
        <strain evidence="7">P7IIIA</strain>
    </source>
</reference>
<dbReference type="InterPro" id="IPR023772">
    <property type="entry name" value="DNA-bd_HTH_TetR-type_CS"/>
</dbReference>
<comment type="caution">
    <text evidence="6">The sequence shown here is derived from an EMBL/GenBank/DDBJ whole genome shotgun (WGS) entry which is preliminary data.</text>
</comment>
<evidence type="ECO:0000313" key="7">
    <source>
        <dbReference type="Proteomes" id="UP000076567"/>
    </source>
</evidence>
<dbReference type="SUPFAM" id="SSF46689">
    <property type="entry name" value="Homeodomain-like"/>
    <property type="match status" value="1"/>
</dbReference>
<dbReference type="SUPFAM" id="SSF48498">
    <property type="entry name" value="Tetracyclin repressor-like, C-terminal domain"/>
    <property type="match status" value="1"/>
</dbReference>
<evidence type="ECO:0000256" key="3">
    <source>
        <dbReference type="ARBA" id="ARBA00023163"/>
    </source>
</evidence>
<evidence type="ECO:0000256" key="1">
    <source>
        <dbReference type="ARBA" id="ARBA00023015"/>
    </source>
</evidence>
<evidence type="ECO:0000313" key="6">
    <source>
        <dbReference type="EMBL" id="KZE69028.1"/>
    </source>
</evidence>
<keyword evidence="7" id="KW-1185">Reference proteome</keyword>
<dbReference type="InterPro" id="IPR009057">
    <property type="entry name" value="Homeodomain-like_sf"/>
</dbReference>
<keyword evidence="1" id="KW-0805">Transcription regulation</keyword>
<dbReference type="GO" id="GO:0000976">
    <property type="term" value="F:transcription cis-regulatory region binding"/>
    <property type="evidence" value="ECO:0007669"/>
    <property type="project" value="TreeGrafter"/>
</dbReference>
<evidence type="ECO:0000256" key="4">
    <source>
        <dbReference type="PROSITE-ProRule" id="PRU00335"/>
    </source>
</evidence>
<accession>A0A163SGJ8</accession>